<name>D5FFY7_MAGGI</name>
<evidence type="ECO:0000313" key="2">
    <source>
        <dbReference type="EMBL" id="ABY27376.1"/>
    </source>
</evidence>
<sequence>IPVASLVLSAPCLTMSVWWSQRMRPSPPTPTVSRREPSPQSPQLHRLKKICEQRL</sequence>
<reference evidence="2" key="1">
    <citation type="journal article" date="2010" name="J. Exp. Biol.">
        <title>Gene expression profiling of genetically determined growth variation in bivalve larvae (Crassostrea gigas).</title>
        <authorList>
            <person name="Meyer E."/>
            <person name="Manahan D.T."/>
        </authorList>
    </citation>
    <scope>NUCLEOTIDE SEQUENCE</scope>
</reference>
<keyword evidence="2" id="KW-0687">Ribonucleoprotein</keyword>
<evidence type="ECO:0000256" key="1">
    <source>
        <dbReference type="SAM" id="MobiDB-lite"/>
    </source>
</evidence>
<organism evidence="2">
    <name type="scientific">Magallana gigas</name>
    <name type="common">Pacific oyster</name>
    <name type="synonym">Crassostrea gigas</name>
    <dbReference type="NCBI Taxonomy" id="29159"/>
    <lineage>
        <taxon>Eukaryota</taxon>
        <taxon>Metazoa</taxon>
        <taxon>Spiralia</taxon>
        <taxon>Lophotrochozoa</taxon>
        <taxon>Mollusca</taxon>
        <taxon>Bivalvia</taxon>
        <taxon>Autobranchia</taxon>
        <taxon>Pteriomorphia</taxon>
        <taxon>Ostreida</taxon>
        <taxon>Ostreoidea</taxon>
        <taxon>Ostreidae</taxon>
        <taxon>Magallana</taxon>
    </lineage>
</organism>
<dbReference type="EMBL" id="EU152961">
    <property type="protein sequence ID" value="ABY27376.1"/>
    <property type="molecule type" value="mRNA"/>
</dbReference>
<keyword evidence="2" id="KW-0689">Ribosomal protein</keyword>
<accession>D5FFY7</accession>
<feature type="non-terminal residue" evidence="2">
    <location>
        <position position="1"/>
    </location>
</feature>
<dbReference type="AlphaFoldDB" id="D5FFY7"/>
<protein>
    <submittedName>
        <fullName evidence="2">Ribosomal protein S3</fullName>
    </submittedName>
</protein>
<dbReference type="GO" id="GO:0005840">
    <property type="term" value="C:ribosome"/>
    <property type="evidence" value="ECO:0007669"/>
    <property type="project" value="UniProtKB-KW"/>
</dbReference>
<proteinExistence type="evidence at transcript level"/>
<feature type="region of interest" description="Disordered" evidence="1">
    <location>
        <begin position="21"/>
        <end position="47"/>
    </location>
</feature>